<keyword evidence="1" id="KW-0812">Transmembrane</keyword>
<sequence>MRHYKIIVGLLVFVGLLMMSAFAILDFYARNSLNDFLVESEASLLRSFKLNYQNLTAYIDLEMDPLIERPELVTAVLGSFSDDVVFAGLFDYSGNLIDDFGYFAPDSLSSSLFFENLTFSIGYPKTELVVYGNETYIQTGILLLDDNILLVVLDRFDDLLDKASETYERDFIVYFGDENDFAVPRDSPRMEDDLIRSLFRKTINSQKPESAKISFEGSKALINAIAVYDSDNWDVIGFFSTLTTDADWEDKYTSLSLFLWISALASFAFAVLVLLSFYKKAASHAALNERTCMIFGLTAHLPAIVLIASFAFFVFGEALGEISEGVGLKRAKAWFNDADHLVLKGNQGFFGDFVDTSRRSTGANFIIQHEGEVVASNLTARRISNLEIVTSSQVNGIETGSAKINDVIHTYASRNIGGYDFTVLFEETLRENSILSIQFFSIGAILVLLVMVIVSVFIVTNIESHKLIRRTFIGYGFLLPALVHLVWWAVGPMGFALFLAFRRWSIVDAAKP</sequence>
<comment type="caution">
    <text evidence="2">The sequence shown here is derived from an EMBL/GenBank/DDBJ whole genome shotgun (WGS) entry which is preliminary data.</text>
</comment>
<keyword evidence="1" id="KW-0472">Membrane</keyword>
<feature type="transmembrane region" description="Helical" evidence="1">
    <location>
        <begin position="290"/>
        <end position="315"/>
    </location>
</feature>
<dbReference type="Proteomes" id="UP000886198">
    <property type="component" value="Unassembled WGS sequence"/>
</dbReference>
<dbReference type="AlphaFoldDB" id="A0A7C1H268"/>
<feature type="transmembrane region" description="Helical" evidence="1">
    <location>
        <begin position="257"/>
        <end position="278"/>
    </location>
</feature>
<feature type="transmembrane region" description="Helical" evidence="1">
    <location>
        <begin position="437"/>
        <end position="460"/>
    </location>
</feature>
<reference evidence="2" key="1">
    <citation type="journal article" date="2020" name="mSystems">
        <title>Genome- and Community-Level Interaction Insights into Carbon Utilization and Element Cycling Functions of Hydrothermarchaeota in Hydrothermal Sediment.</title>
        <authorList>
            <person name="Zhou Z."/>
            <person name="Liu Y."/>
            <person name="Xu W."/>
            <person name="Pan J."/>
            <person name="Luo Z.H."/>
            <person name="Li M."/>
        </authorList>
    </citation>
    <scope>NUCLEOTIDE SEQUENCE [LARGE SCALE GENOMIC DNA]</scope>
    <source>
        <strain evidence="2">SpSt-1179</strain>
    </source>
</reference>
<dbReference type="EMBL" id="DSBT01000023">
    <property type="protein sequence ID" value="HDP76725.1"/>
    <property type="molecule type" value="Genomic_DNA"/>
</dbReference>
<accession>A0A7C1H268</accession>
<name>A0A7C1H268_9BACT</name>
<feature type="non-terminal residue" evidence="2">
    <location>
        <position position="512"/>
    </location>
</feature>
<gene>
    <name evidence="2" type="ORF">ENN47_00775</name>
</gene>
<evidence type="ECO:0000313" key="2">
    <source>
        <dbReference type="EMBL" id="HDP76725.1"/>
    </source>
</evidence>
<evidence type="ECO:0000256" key="1">
    <source>
        <dbReference type="SAM" id="Phobius"/>
    </source>
</evidence>
<feature type="transmembrane region" description="Helical" evidence="1">
    <location>
        <begin position="472"/>
        <end position="490"/>
    </location>
</feature>
<proteinExistence type="predicted"/>
<keyword evidence="1" id="KW-1133">Transmembrane helix</keyword>
<organism evidence="2">
    <name type="scientific">Mesotoga infera</name>
    <dbReference type="NCBI Taxonomy" id="1236046"/>
    <lineage>
        <taxon>Bacteria</taxon>
        <taxon>Thermotogati</taxon>
        <taxon>Thermotogota</taxon>
        <taxon>Thermotogae</taxon>
        <taxon>Kosmotogales</taxon>
        <taxon>Kosmotogaceae</taxon>
        <taxon>Mesotoga</taxon>
    </lineage>
</organism>
<protein>
    <submittedName>
        <fullName evidence="2">Uncharacterized protein</fullName>
    </submittedName>
</protein>